<comment type="caution">
    <text evidence="1">The sequence shown here is derived from an EMBL/GenBank/DDBJ whole genome shotgun (WGS) entry which is preliminary data.</text>
</comment>
<proteinExistence type="predicted"/>
<reference evidence="1 2" key="2">
    <citation type="journal article" date="2022" name="Mol. Ecol. Resour.">
        <title>The genomes of chicory, endive, great burdock and yacon provide insights into Asteraceae paleo-polyploidization history and plant inulin production.</title>
        <authorList>
            <person name="Fan W."/>
            <person name="Wang S."/>
            <person name="Wang H."/>
            <person name="Wang A."/>
            <person name="Jiang F."/>
            <person name="Liu H."/>
            <person name="Zhao H."/>
            <person name="Xu D."/>
            <person name="Zhang Y."/>
        </authorList>
    </citation>
    <scope>NUCLEOTIDE SEQUENCE [LARGE SCALE GENOMIC DNA]</scope>
    <source>
        <strain evidence="2">cv. Punajuju</strain>
        <tissue evidence="1">Leaves</tissue>
    </source>
</reference>
<sequence length="100" mass="10827">MRERPANTTHNTTPTPVRVRSERESEMKNTGKSLRSGGKYGQEARKDRKSTTGVNGSPKKGGHGGKFTWSGDGNFSSAELGGFDRAVTDDVIDPKSDDLE</sequence>
<organism evidence="1 2">
    <name type="scientific">Cichorium intybus</name>
    <name type="common">Chicory</name>
    <dbReference type="NCBI Taxonomy" id="13427"/>
    <lineage>
        <taxon>Eukaryota</taxon>
        <taxon>Viridiplantae</taxon>
        <taxon>Streptophyta</taxon>
        <taxon>Embryophyta</taxon>
        <taxon>Tracheophyta</taxon>
        <taxon>Spermatophyta</taxon>
        <taxon>Magnoliopsida</taxon>
        <taxon>eudicotyledons</taxon>
        <taxon>Gunneridae</taxon>
        <taxon>Pentapetalae</taxon>
        <taxon>asterids</taxon>
        <taxon>campanulids</taxon>
        <taxon>Asterales</taxon>
        <taxon>Asteraceae</taxon>
        <taxon>Cichorioideae</taxon>
        <taxon>Cichorieae</taxon>
        <taxon>Cichoriinae</taxon>
        <taxon>Cichorium</taxon>
    </lineage>
</organism>
<gene>
    <name evidence="1" type="ORF">L2E82_39352</name>
</gene>
<protein>
    <submittedName>
        <fullName evidence="1">Uncharacterized protein</fullName>
    </submittedName>
</protein>
<dbReference type="Proteomes" id="UP001055811">
    <property type="component" value="Linkage Group LG07"/>
</dbReference>
<evidence type="ECO:0000313" key="1">
    <source>
        <dbReference type="EMBL" id="KAI3709586.1"/>
    </source>
</evidence>
<reference evidence="2" key="1">
    <citation type="journal article" date="2022" name="Mol. Ecol. Resour.">
        <title>The genomes of chicory, endive, great burdock and yacon provide insights into Asteraceae palaeo-polyploidization history and plant inulin production.</title>
        <authorList>
            <person name="Fan W."/>
            <person name="Wang S."/>
            <person name="Wang H."/>
            <person name="Wang A."/>
            <person name="Jiang F."/>
            <person name="Liu H."/>
            <person name="Zhao H."/>
            <person name="Xu D."/>
            <person name="Zhang Y."/>
        </authorList>
    </citation>
    <scope>NUCLEOTIDE SEQUENCE [LARGE SCALE GENOMIC DNA]</scope>
    <source>
        <strain evidence="2">cv. Punajuju</strain>
    </source>
</reference>
<name>A0ACB9AJA3_CICIN</name>
<accession>A0ACB9AJA3</accession>
<keyword evidence="2" id="KW-1185">Reference proteome</keyword>
<dbReference type="EMBL" id="CM042015">
    <property type="protein sequence ID" value="KAI3709586.1"/>
    <property type="molecule type" value="Genomic_DNA"/>
</dbReference>
<evidence type="ECO:0000313" key="2">
    <source>
        <dbReference type="Proteomes" id="UP001055811"/>
    </source>
</evidence>